<dbReference type="AlphaFoldDB" id="E1Y8W9"/>
<accession>E1Y8W9</accession>
<name>E1Y8W9_9BACT</name>
<sequence length="213" mass="24888">MKFVYKSNEIMKRITVPGLPHHVIQRGLQGRQTFLNENDYAVYLEIMVECCHRHGVEIWAYCLMPDYVHLIAIPDKKRSLSGCLQSAHGRYARYINRRTGKSGQFWQGRYSSHLLDEQYLIACARYIEINPVKRKYVDQPEDWPWSSASAHIAGIDDSLVLAKPLLERIEKRWQDFIAEPRPVEEADLFYRHEKTGRPLGSDAFLAMLDKEHI</sequence>
<evidence type="ECO:0000259" key="1">
    <source>
        <dbReference type="SMART" id="SM01321"/>
    </source>
</evidence>
<dbReference type="NCBIfam" id="NF047646">
    <property type="entry name" value="REP_Tyr_transpos"/>
    <property type="match status" value="1"/>
</dbReference>
<gene>
    <name evidence="2" type="ORF">N47_A10420</name>
</gene>
<dbReference type="PANTHER" id="PTHR34322">
    <property type="entry name" value="TRANSPOSASE, Y1_TNP DOMAIN-CONTAINING"/>
    <property type="match status" value="1"/>
</dbReference>
<dbReference type="InterPro" id="IPR036515">
    <property type="entry name" value="Transposase_17_sf"/>
</dbReference>
<dbReference type="Pfam" id="PF01797">
    <property type="entry name" value="Y1_Tnp"/>
    <property type="match status" value="1"/>
</dbReference>
<feature type="domain" description="Transposase IS200-like" evidence="1">
    <location>
        <begin position="16"/>
        <end position="130"/>
    </location>
</feature>
<protein>
    <recommendedName>
        <fullName evidence="1">Transposase IS200-like domain-containing protein</fullName>
    </recommendedName>
</protein>
<dbReference type="EMBL" id="FR695864">
    <property type="protein sequence ID" value="CBX27013.1"/>
    <property type="molecule type" value="Genomic_DNA"/>
</dbReference>
<proteinExistence type="predicted"/>
<dbReference type="GO" id="GO:0004803">
    <property type="term" value="F:transposase activity"/>
    <property type="evidence" value="ECO:0007669"/>
    <property type="project" value="InterPro"/>
</dbReference>
<dbReference type="GO" id="GO:0006313">
    <property type="term" value="P:DNA transposition"/>
    <property type="evidence" value="ECO:0007669"/>
    <property type="project" value="InterPro"/>
</dbReference>
<dbReference type="InterPro" id="IPR002686">
    <property type="entry name" value="Transposase_17"/>
</dbReference>
<dbReference type="Gene3D" id="3.30.70.1290">
    <property type="entry name" value="Transposase IS200-like"/>
    <property type="match status" value="1"/>
</dbReference>
<organism evidence="2">
    <name type="scientific">uncultured Desulfobacterium sp</name>
    <dbReference type="NCBI Taxonomy" id="201089"/>
    <lineage>
        <taxon>Bacteria</taxon>
        <taxon>Pseudomonadati</taxon>
        <taxon>Thermodesulfobacteriota</taxon>
        <taxon>Desulfobacteria</taxon>
        <taxon>Desulfobacterales</taxon>
        <taxon>Desulfobacteriaceae</taxon>
        <taxon>Desulfobacterium</taxon>
        <taxon>environmental samples</taxon>
    </lineage>
</organism>
<dbReference type="PANTHER" id="PTHR34322:SF2">
    <property type="entry name" value="TRANSPOSASE IS200-LIKE DOMAIN-CONTAINING PROTEIN"/>
    <property type="match status" value="1"/>
</dbReference>
<dbReference type="SMART" id="SM01321">
    <property type="entry name" value="Y1_Tnp"/>
    <property type="match status" value="1"/>
</dbReference>
<reference evidence="2" key="1">
    <citation type="journal article" date="2011" name="Environ. Microbiol.">
        <title>Genomic insights into the metabolic potential of the polycyclic aromatic hydrocarbon degrading sulfate-reducing Deltaproteobacterium N47.</title>
        <authorList>
            <person name="Bergmann F."/>
            <person name="Selesi D."/>
            <person name="Weinmaier T."/>
            <person name="Tischler P."/>
            <person name="Rattei T."/>
            <person name="Meckenstock R.U."/>
        </authorList>
    </citation>
    <scope>NUCLEOTIDE SEQUENCE</scope>
</reference>
<evidence type="ECO:0000313" key="2">
    <source>
        <dbReference type="EMBL" id="CBX27013.1"/>
    </source>
</evidence>
<dbReference type="GO" id="GO:0003677">
    <property type="term" value="F:DNA binding"/>
    <property type="evidence" value="ECO:0007669"/>
    <property type="project" value="InterPro"/>
</dbReference>
<dbReference type="SUPFAM" id="SSF143422">
    <property type="entry name" value="Transposase IS200-like"/>
    <property type="match status" value="1"/>
</dbReference>